<evidence type="ECO:0000313" key="4">
    <source>
        <dbReference type="Proteomes" id="UP000509303"/>
    </source>
</evidence>
<evidence type="ECO:0000259" key="2">
    <source>
        <dbReference type="Pfam" id="PF03476"/>
    </source>
</evidence>
<dbReference type="Proteomes" id="UP000509303">
    <property type="component" value="Chromosome"/>
</dbReference>
<dbReference type="SUPFAM" id="SSF141673">
    <property type="entry name" value="MOSC N-terminal domain-like"/>
    <property type="match status" value="1"/>
</dbReference>
<dbReference type="RefSeq" id="WP_176161714.1">
    <property type="nucleotide sequence ID" value="NZ_CP054929.1"/>
</dbReference>
<reference evidence="3 4" key="1">
    <citation type="submission" date="2020-06" db="EMBL/GenBank/DDBJ databases">
        <title>Genome mining for natural products.</title>
        <authorList>
            <person name="Zhang B."/>
            <person name="Shi J."/>
            <person name="Ge H."/>
        </authorList>
    </citation>
    <scope>NUCLEOTIDE SEQUENCE [LARGE SCALE GENOMIC DNA]</scope>
    <source>
        <strain evidence="3 4">NA00687</strain>
    </source>
</reference>
<dbReference type="AlphaFoldDB" id="A0A7H8N6J2"/>
<feature type="region of interest" description="Disordered" evidence="1">
    <location>
        <begin position="120"/>
        <end position="169"/>
    </location>
</feature>
<proteinExistence type="predicted"/>
<dbReference type="InterPro" id="IPR005303">
    <property type="entry name" value="MOCOS_middle"/>
</dbReference>
<keyword evidence="4" id="KW-1185">Reference proteome</keyword>
<protein>
    <submittedName>
        <fullName evidence="3">MOSC N-terminal beta barrel domain-containing protein</fullName>
    </submittedName>
</protein>
<name>A0A7H8N6J2_9ACTN</name>
<evidence type="ECO:0000313" key="3">
    <source>
        <dbReference type="EMBL" id="QKW49979.1"/>
    </source>
</evidence>
<feature type="compositionally biased region" description="Basic and acidic residues" evidence="1">
    <location>
        <begin position="151"/>
        <end position="160"/>
    </location>
</feature>
<organism evidence="3 4">
    <name type="scientific">Streptomyces buecherae</name>
    <dbReference type="NCBI Taxonomy" id="2763006"/>
    <lineage>
        <taxon>Bacteria</taxon>
        <taxon>Bacillati</taxon>
        <taxon>Actinomycetota</taxon>
        <taxon>Actinomycetes</taxon>
        <taxon>Kitasatosporales</taxon>
        <taxon>Streptomycetaceae</taxon>
        <taxon>Streptomyces</taxon>
    </lineage>
</organism>
<gene>
    <name evidence="3" type="ORF">HUT08_10975</name>
</gene>
<dbReference type="EMBL" id="CP054929">
    <property type="protein sequence ID" value="QKW49979.1"/>
    <property type="molecule type" value="Genomic_DNA"/>
</dbReference>
<evidence type="ECO:0000256" key="1">
    <source>
        <dbReference type="SAM" id="MobiDB-lite"/>
    </source>
</evidence>
<dbReference type="Pfam" id="PF03476">
    <property type="entry name" value="MOSC_N"/>
    <property type="match status" value="1"/>
</dbReference>
<feature type="domain" description="Molybdenum cofactor sulfurase middle" evidence="2">
    <location>
        <begin position="3"/>
        <end position="56"/>
    </location>
</feature>
<sequence>MLGTVRTLRRYPVKSMLGEEVAAADVTRRGLRHDRRIALVHRETGKIASAKNPRLWRDLLTLAATVGDAGEAGGAGAGEPPVRIALPDGRTLLATDEKTDAILSELLGAPVRVAHTPPPGATHHRVEPHPGMGPQPCAGVSARVVRPGHVRQGDPVRLGEAESTEGDLN</sequence>
<accession>A0A7H8N6J2</accession>